<reference evidence="1" key="1">
    <citation type="submission" date="2019-06" db="EMBL/GenBank/DDBJ databases">
        <authorList>
            <consortium name="GenomeTrakr network: Whole genome sequencing for foodborne pathogen traceback"/>
        </authorList>
    </citation>
    <scope>NUCLEOTIDE SEQUENCE [LARGE SCALE GENOMIC DNA]</scope>
    <source>
        <strain evidence="1">FSIS21823107</strain>
    </source>
</reference>
<evidence type="ECO:0000313" key="1">
    <source>
        <dbReference type="EMBL" id="EBO1634195.1"/>
    </source>
</evidence>
<proteinExistence type="predicted"/>
<sequence length="55" mass="6477">IARILNISISTSKKHASLICDYFSVSNKDELIILLYNKKFIYYLYEKAMCIINTR</sequence>
<protein>
    <submittedName>
        <fullName evidence="1">Conjugal transfer protein TraJ</fullName>
    </submittedName>
</protein>
<gene>
    <name evidence="1" type="ORF">EOV29_21275</name>
</gene>
<accession>A0A5T9UYY7</accession>
<dbReference type="InterPro" id="IPR036388">
    <property type="entry name" value="WH-like_DNA-bd_sf"/>
</dbReference>
<comment type="caution">
    <text evidence="1">The sequence shown here is derived from an EMBL/GenBank/DDBJ whole genome shotgun (WGS) entry which is preliminary data.</text>
</comment>
<organism evidence="1">
    <name type="scientific">Salmonella enterica subsp. enterica serovar Kentucky</name>
    <dbReference type="NCBI Taxonomy" id="192955"/>
    <lineage>
        <taxon>Bacteria</taxon>
        <taxon>Pseudomonadati</taxon>
        <taxon>Pseudomonadota</taxon>
        <taxon>Gammaproteobacteria</taxon>
        <taxon>Enterobacterales</taxon>
        <taxon>Enterobacteriaceae</taxon>
        <taxon>Salmonella</taxon>
    </lineage>
</organism>
<name>A0A5T9UYY7_SALET</name>
<dbReference type="AlphaFoldDB" id="A0A5T9UYY7"/>
<dbReference type="Proteomes" id="UP000839714">
    <property type="component" value="Unassembled WGS sequence"/>
</dbReference>
<dbReference type="EMBL" id="AAGHQA010000055">
    <property type="protein sequence ID" value="EBO1634195.1"/>
    <property type="molecule type" value="Genomic_DNA"/>
</dbReference>
<feature type="non-terminal residue" evidence="1">
    <location>
        <position position="1"/>
    </location>
</feature>
<dbReference type="Gene3D" id="1.10.10.10">
    <property type="entry name" value="Winged helix-like DNA-binding domain superfamily/Winged helix DNA-binding domain"/>
    <property type="match status" value="1"/>
</dbReference>